<keyword evidence="1" id="KW-0862">Zinc</keyword>
<sequence length="190" mass="22048">MTTRCSWAEKSPQLLIYHDLEWGVPVHDERQLFENLSLEIFQAGLTWHLILKYREALRGAFEQFDPERLAQITPVQLQALHHDHRIIRNQQKIDAVIENARVLSSLHELGWTLSDTLWQRVNGSPLDHHLKPKETLASDWFVAELAQTLRQLGFKRVGPKTCYSLLQASGIVNDHLATCYRHDEITQIIN</sequence>
<reference evidence="4 5" key="1">
    <citation type="submission" date="2015-11" db="EMBL/GenBank/DDBJ databases">
        <title>Draft genome sequences of new species of the genus Lactobacillus isolated from orchardgrass silage.</title>
        <authorList>
            <person name="Tohno M."/>
            <person name="Tanizawa Y."/>
            <person name="Arita M."/>
        </authorList>
    </citation>
    <scope>NUCLEOTIDE SEQUENCE [LARGE SCALE GENOMIC DNA]</scope>
    <source>
        <strain evidence="2 5">IWT140</strain>
        <strain evidence="3 4">IWT25</strain>
    </source>
</reference>
<feature type="binding site" evidence="1">
    <location>
        <position position="179"/>
    </location>
    <ligand>
        <name>Zn(2+)</name>
        <dbReference type="ChEBI" id="CHEBI:29105"/>
    </ligand>
</feature>
<evidence type="ECO:0000256" key="1">
    <source>
        <dbReference type="PIRSR" id="PIRSR605019-1"/>
    </source>
</evidence>
<dbReference type="Proteomes" id="UP000198430">
    <property type="component" value="Unassembled WGS sequence"/>
</dbReference>
<evidence type="ECO:0000313" key="3">
    <source>
        <dbReference type="EMBL" id="GAX06183.1"/>
    </source>
</evidence>
<dbReference type="EMBL" id="BCMI01000013">
    <property type="protein sequence ID" value="GAX06183.1"/>
    <property type="molecule type" value="Genomic_DNA"/>
</dbReference>
<dbReference type="InterPro" id="IPR052891">
    <property type="entry name" value="DNA-3mA_glycosylase"/>
</dbReference>
<keyword evidence="5" id="KW-1185">Reference proteome</keyword>
<accession>A0A1Z5IWP3</accession>
<dbReference type="SUPFAM" id="SSF48150">
    <property type="entry name" value="DNA-glycosylase"/>
    <property type="match status" value="1"/>
</dbReference>
<feature type="binding site" evidence="1">
    <location>
        <position position="5"/>
    </location>
    <ligand>
        <name>Zn(2+)</name>
        <dbReference type="ChEBI" id="CHEBI:29105"/>
    </ligand>
</feature>
<dbReference type="EMBL" id="BCMH01000016">
    <property type="protein sequence ID" value="GAX04326.1"/>
    <property type="molecule type" value="Genomic_DNA"/>
</dbReference>
<dbReference type="InterPro" id="IPR011257">
    <property type="entry name" value="DNA_glycosylase"/>
</dbReference>
<dbReference type="GO" id="GO:0006284">
    <property type="term" value="P:base-excision repair"/>
    <property type="evidence" value="ECO:0007669"/>
    <property type="project" value="InterPro"/>
</dbReference>
<evidence type="ECO:0000313" key="5">
    <source>
        <dbReference type="Proteomes" id="UP000198430"/>
    </source>
</evidence>
<evidence type="ECO:0000313" key="2">
    <source>
        <dbReference type="EMBL" id="GAX04326.1"/>
    </source>
</evidence>
<dbReference type="InterPro" id="IPR005019">
    <property type="entry name" value="Adenine_glyco"/>
</dbReference>
<dbReference type="Gene3D" id="1.10.340.30">
    <property type="entry name" value="Hypothetical protein, domain 2"/>
    <property type="match status" value="1"/>
</dbReference>
<name>A0A1Z5IRM1_9LACO</name>
<dbReference type="PANTHER" id="PTHR30037:SF4">
    <property type="entry name" value="DNA-3-METHYLADENINE GLYCOSYLASE I"/>
    <property type="match status" value="1"/>
</dbReference>
<dbReference type="Pfam" id="PF03352">
    <property type="entry name" value="Adenine_glyco"/>
    <property type="match status" value="1"/>
</dbReference>
<dbReference type="AlphaFoldDB" id="A0A1Z5IRM1"/>
<proteinExistence type="predicted"/>
<organism evidence="2 5">
    <name type="scientific">Secundilactobacillus pentosiphilus</name>
    <dbReference type="NCBI Taxonomy" id="1714682"/>
    <lineage>
        <taxon>Bacteria</taxon>
        <taxon>Bacillati</taxon>
        <taxon>Bacillota</taxon>
        <taxon>Bacilli</taxon>
        <taxon>Lactobacillales</taxon>
        <taxon>Lactobacillaceae</taxon>
        <taxon>Secundilactobacillus</taxon>
    </lineage>
</organism>
<dbReference type="GO" id="GO:0046872">
    <property type="term" value="F:metal ion binding"/>
    <property type="evidence" value="ECO:0007669"/>
    <property type="project" value="UniProtKB-KW"/>
</dbReference>
<dbReference type="OrthoDB" id="9807664at2"/>
<dbReference type="GO" id="GO:0008725">
    <property type="term" value="F:DNA-3-methyladenine glycosylase activity"/>
    <property type="evidence" value="ECO:0007669"/>
    <property type="project" value="InterPro"/>
</dbReference>
<dbReference type="RefSeq" id="WP_089089276.1">
    <property type="nucleotide sequence ID" value="NZ_BCMH01000016.1"/>
</dbReference>
<feature type="binding site" evidence="1">
    <location>
        <position position="175"/>
    </location>
    <ligand>
        <name>Zn(2+)</name>
        <dbReference type="ChEBI" id="CHEBI:29105"/>
    </ligand>
</feature>
<evidence type="ECO:0000313" key="4">
    <source>
        <dbReference type="Proteomes" id="UP000198414"/>
    </source>
</evidence>
<dbReference type="Proteomes" id="UP000198414">
    <property type="component" value="Unassembled WGS sequence"/>
</dbReference>
<accession>A0A1Z5IRM1</accession>
<dbReference type="PANTHER" id="PTHR30037">
    <property type="entry name" value="DNA-3-METHYLADENINE GLYCOSYLASE 1"/>
    <property type="match status" value="1"/>
</dbReference>
<protein>
    <submittedName>
        <fullName evidence="2">DNA-3-methyladenine glycosylase I</fullName>
    </submittedName>
</protein>
<feature type="binding site" evidence="1">
    <location>
        <position position="18"/>
    </location>
    <ligand>
        <name>Zn(2+)</name>
        <dbReference type="ChEBI" id="CHEBI:29105"/>
    </ligand>
</feature>
<comment type="caution">
    <text evidence="2">The sequence shown here is derived from an EMBL/GenBank/DDBJ whole genome shotgun (WGS) entry which is preliminary data.</text>
</comment>
<gene>
    <name evidence="2" type="primary">tag_1</name>
    <name evidence="3" type="synonym">tag_2</name>
    <name evidence="2" type="ORF">IWT140_01964</name>
    <name evidence="3" type="ORF">IWT25_01508</name>
</gene>
<keyword evidence="1" id="KW-0479">Metal-binding</keyword>